<reference evidence="7" key="1">
    <citation type="submission" date="2021-04" db="EMBL/GenBank/DDBJ databases">
        <authorList>
            <person name="Chebbi M.A.C M."/>
        </authorList>
    </citation>
    <scope>NUCLEOTIDE SEQUENCE</scope>
</reference>
<evidence type="ECO:0000256" key="6">
    <source>
        <dbReference type="SAM" id="MobiDB-lite"/>
    </source>
</evidence>
<comment type="subcellular location">
    <subcellularLocation>
        <location evidence="1 5">Nucleus</location>
    </subcellularLocation>
</comment>
<dbReference type="GO" id="GO:0005634">
    <property type="term" value="C:nucleus"/>
    <property type="evidence" value="ECO:0007669"/>
    <property type="project" value="UniProtKB-SubCell"/>
</dbReference>
<feature type="compositionally biased region" description="Basic residues" evidence="6">
    <location>
        <begin position="286"/>
        <end position="301"/>
    </location>
</feature>
<evidence type="ECO:0000256" key="5">
    <source>
        <dbReference type="RuleBase" id="RU364132"/>
    </source>
</evidence>
<sequence length="486" mass="55506">MEVENTEKDVSIDVGTLCVFDDTPVDIQSLKSNGSDYLKLLTQSNTQFLINRIWELPVKRVDESIVAELPKPQTSLPRGRVVPKPKPLTKWEKFAKEKGIRKQKKGKSKLEWDEELGKWIPLFGYKKNKSLEQKDWCVEINGKDDNPIQAALKKKEERVSKNELQRLRNIAKANDIKLPKVGLPSDEKFSSSKQLAVATTVARVSTASVGKFQGKLPKEKDAKDKLLHQVPGLIKKRKAVAMNPIDERKINASLVNDIINKKTSKDIVNVQTAAQVIRQEDSEHSARKKGKKVAGSKSGKKPKADLFEREQHITLENFKSSLKEITKSAKYYLGTIDNPIYKSYKNCDPESWKEGEHYIRVKNYVAYYDPSITWDVNRGMVNMTNVDPEYECNPVRAYWDTKNPKGVVYSMACPYTFEYNYSKEKFCPKVNRDYVLPVHNKMSSSCIENKDNKLQKLCACGLSSDIWDSVNTLSLRQFLVDTTKDQ</sequence>
<accession>A0A8J2MI74</accession>
<keyword evidence="3 5" id="KW-0690">Ribosome biogenesis</keyword>
<evidence type="ECO:0000256" key="2">
    <source>
        <dbReference type="ARBA" id="ARBA00010077"/>
    </source>
</evidence>
<dbReference type="Pfam" id="PF04939">
    <property type="entry name" value="RRS1"/>
    <property type="match status" value="1"/>
</dbReference>
<name>A0A8J2MI74_COTCN</name>
<gene>
    <name evidence="7" type="ORF">HICCMSTLAB_LOCUS4357</name>
</gene>
<dbReference type="EMBL" id="CAJNRD030001118">
    <property type="protein sequence ID" value="CAG5085371.1"/>
    <property type="molecule type" value="Genomic_DNA"/>
</dbReference>
<evidence type="ECO:0000256" key="1">
    <source>
        <dbReference type="ARBA" id="ARBA00004123"/>
    </source>
</evidence>
<evidence type="ECO:0000313" key="7">
    <source>
        <dbReference type="EMBL" id="CAG5085371.1"/>
    </source>
</evidence>
<proteinExistence type="inferred from homology"/>
<protein>
    <recommendedName>
        <fullName evidence="5">Ribosome biogenesis regulatory protein</fullName>
    </recommendedName>
</protein>
<evidence type="ECO:0000256" key="3">
    <source>
        <dbReference type="ARBA" id="ARBA00022517"/>
    </source>
</evidence>
<dbReference type="OrthoDB" id="28455at2759"/>
<evidence type="ECO:0000313" key="8">
    <source>
        <dbReference type="Proteomes" id="UP000786811"/>
    </source>
</evidence>
<dbReference type="AlphaFoldDB" id="A0A8J2MI74"/>
<keyword evidence="4 5" id="KW-0539">Nucleus</keyword>
<comment type="similarity">
    <text evidence="2 5">Belongs to the RRS1 family.</text>
</comment>
<dbReference type="GO" id="GO:0042254">
    <property type="term" value="P:ribosome biogenesis"/>
    <property type="evidence" value="ECO:0007669"/>
    <property type="project" value="UniProtKB-KW"/>
</dbReference>
<comment type="function">
    <text evidence="5">Involved in ribosomal large subunit assembly.</text>
</comment>
<dbReference type="InterPro" id="IPR007023">
    <property type="entry name" value="Ribosom_reg"/>
</dbReference>
<keyword evidence="8" id="KW-1185">Reference proteome</keyword>
<feature type="region of interest" description="Disordered" evidence="6">
    <location>
        <begin position="278"/>
        <end position="304"/>
    </location>
</feature>
<dbReference type="Proteomes" id="UP000786811">
    <property type="component" value="Unassembled WGS sequence"/>
</dbReference>
<organism evidence="7 8">
    <name type="scientific">Cotesia congregata</name>
    <name type="common">Parasitoid wasp</name>
    <name type="synonym">Apanteles congregatus</name>
    <dbReference type="NCBI Taxonomy" id="51543"/>
    <lineage>
        <taxon>Eukaryota</taxon>
        <taxon>Metazoa</taxon>
        <taxon>Ecdysozoa</taxon>
        <taxon>Arthropoda</taxon>
        <taxon>Hexapoda</taxon>
        <taxon>Insecta</taxon>
        <taxon>Pterygota</taxon>
        <taxon>Neoptera</taxon>
        <taxon>Endopterygota</taxon>
        <taxon>Hymenoptera</taxon>
        <taxon>Apocrita</taxon>
        <taxon>Ichneumonoidea</taxon>
        <taxon>Braconidae</taxon>
        <taxon>Microgastrinae</taxon>
        <taxon>Cotesia</taxon>
    </lineage>
</organism>
<evidence type="ECO:0000256" key="4">
    <source>
        <dbReference type="ARBA" id="ARBA00023242"/>
    </source>
</evidence>
<comment type="caution">
    <text evidence="7">The sequence shown here is derived from an EMBL/GenBank/DDBJ whole genome shotgun (WGS) entry which is preliminary data.</text>
</comment>